<protein>
    <submittedName>
        <fullName evidence="1">Uncharacterized protein</fullName>
    </submittedName>
</protein>
<organism evidence="1 2">
    <name type="scientific">Cichorium intybus</name>
    <name type="common">Chicory</name>
    <dbReference type="NCBI Taxonomy" id="13427"/>
    <lineage>
        <taxon>Eukaryota</taxon>
        <taxon>Viridiplantae</taxon>
        <taxon>Streptophyta</taxon>
        <taxon>Embryophyta</taxon>
        <taxon>Tracheophyta</taxon>
        <taxon>Spermatophyta</taxon>
        <taxon>Magnoliopsida</taxon>
        <taxon>eudicotyledons</taxon>
        <taxon>Gunneridae</taxon>
        <taxon>Pentapetalae</taxon>
        <taxon>asterids</taxon>
        <taxon>campanulids</taxon>
        <taxon>Asterales</taxon>
        <taxon>Asteraceae</taxon>
        <taxon>Cichorioideae</taxon>
        <taxon>Cichorieae</taxon>
        <taxon>Cichoriinae</taxon>
        <taxon>Cichorium</taxon>
    </lineage>
</organism>
<name>A0ACB9H6A8_CICIN</name>
<dbReference type="Proteomes" id="UP001055811">
    <property type="component" value="Linkage Group LG01"/>
</dbReference>
<evidence type="ECO:0000313" key="2">
    <source>
        <dbReference type="Proteomes" id="UP001055811"/>
    </source>
</evidence>
<comment type="caution">
    <text evidence="1">The sequence shown here is derived from an EMBL/GenBank/DDBJ whole genome shotgun (WGS) entry which is preliminary data.</text>
</comment>
<accession>A0ACB9H6A8</accession>
<reference evidence="2" key="1">
    <citation type="journal article" date="2022" name="Mol. Ecol. Resour.">
        <title>The genomes of chicory, endive, great burdock and yacon provide insights into Asteraceae palaeo-polyploidization history and plant inulin production.</title>
        <authorList>
            <person name="Fan W."/>
            <person name="Wang S."/>
            <person name="Wang H."/>
            <person name="Wang A."/>
            <person name="Jiang F."/>
            <person name="Liu H."/>
            <person name="Zhao H."/>
            <person name="Xu D."/>
            <person name="Zhang Y."/>
        </authorList>
    </citation>
    <scope>NUCLEOTIDE SEQUENCE [LARGE SCALE GENOMIC DNA]</scope>
    <source>
        <strain evidence="2">cv. Punajuju</strain>
    </source>
</reference>
<keyword evidence="2" id="KW-1185">Reference proteome</keyword>
<proteinExistence type="predicted"/>
<dbReference type="EMBL" id="CM042009">
    <property type="protein sequence ID" value="KAI3791072.1"/>
    <property type="molecule type" value="Genomic_DNA"/>
</dbReference>
<sequence>MMNIRKDSEGKTIAPIENLVVGDDGVGAITLGEASEPSVYNFDSILFSGLRLQISLGNLGPVIKMAGLFDKQADAYLDARPTYPADWYSMLADRTSSHSLAWDVGTGNGQAAIGVAEHYDQVIGTDVSEAQLKLAKPHPRVRYLHTPLSLSDDELINLIGGENSVDLVTVAQAVHWFDLPRFYSMINRVLKKPNGVFAVWGYNDFAITPEIDAALKRFHETTIPYWNENIKYIFDGYQTLPFPFDNVGLGSEGCPLKLDIPKELAFDGILGMLRSWSAVVTAKERGVDLLSENVVEELENVWGGSKLVRRVVYKGFMLAGKVRP</sequence>
<gene>
    <name evidence="1" type="ORF">L2E82_04651</name>
</gene>
<evidence type="ECO:0000313" key="1">
    <source>
        <dbReference type="EMBL" id="KAI3791072.1"/>
    </source>
</evidence>
<reference evidence="1 2" key="2">
    <citation type="journal article" date="2022" name="Mol. Ecol. Resour.">
        <title>The genomes of chicory, endive, great burdock and yacon provide insights into Asteraceae paleo-polyploidization history and plant inulin production.</title>
        <authorList>
            <person name="Fan W."/>
            <person name="Wang S."/>
            <person name="Wang H."/>
            <person name="Wang A."/>
            <person name="Jiang F."/>
            <person name="Liu H."/>
            <person name="Zhao H."/>
            <person name="Xu D."/>
            <person name="Zhang Y."/>
        </authorList>
    </citation>
    <scope>NUCLEOTIDE SEQUENCE [LARGE SCALE GENOMIC DNA]</scope>
    <source>
        <strain evidence="2">cv. Punajuju</strain>
        <tissue evidence="1">Leaves</tissue>
    </source>
</reference>